<dbReference type="Pfam" id="PF21365">
    <property type="entry name" value="Glyco_hydro_31_3rd"/>
    <property type="match status" value="1"/>
</dbReference>
<evidence type="ECO:0000259" key="7">
    <source>
        <dbReference type="Pfam" id="PF21365"/>
    </source>
</evidence>
<reference evidence="8 11" key="2">
    <citation type="submission" date="2019-10" db="EMBL/GenBank/DDBJ databases">
        <title>Prolixibacter strains distinguished by the presence of nitrate reductase genes were adept at nitrate-dependent anaerobic corrosion of metallic iron and carbon steel.</title>
        <authorList>
            <person name="Iino T."/>
            <person name="Shono N."/>
            <person name="Ito K."/>
            <person name="Nakamura R."/>
            <person name="Sueoka K."/>
            <person name="Harayama S."/>
            <person name="Ohkuma M."/>
        </authorList>
    </citation>
    <scope>NUCLEOTIDE SEQUENCE [LARGE SCALE GENOMIC DNA]</scope>
    <source>
        <strain evidence="8 11">MIC1-1</strain>
    </source>
</reference>
<dbReference type="InterPro" id="IPR000322">
    <property type="entry name" value="Glyco_hydro_31_TIM"/>
</dbReference>
<reference evidence="9 10" key="1">
    <citation type="submission" date="2018-03" db="EMBL/GenBank/DDBJ databases">
        <title>Genomic Encyclopedia of Archaeal and Bacterial Type Strains, Phase II (KMG-II): from individual species to whole genera.</title>
        <authorList>
            <person name="Goeker M."/>
        </authorList>
    </citation>
    <scope>NUCLEOTIDE SEQUENCE [LARGE SCALE GENOMIC DNA]</scope>
    <source>
        <strain evidence="9 10">DSM 27267</strain>
    </source>
</reference>
<evidence type="ECO:0000313" key="9">
    <source>
        <dbReference type="EMBL" id="PSK84429.1"/>
    </source>
</evidence>
<dbReference type="InterPro" id="IPR025887">
    <property type="entry name" value="Glyco_hydro_31_N_dom"/>
</dbReference>
<protein>
    <submittedName>
        <fullName evidence="8">Alpha-glucosidase</fullName>
    </submittedName>
    <submittedName>
        <fullName evidence="9">Oligosaccharide 4-alpha-D-glucosyltransferase</fullName>
    </submittedName>
</protein>
<dbReference type="Proteomes" id="UP000240621">
    <property type="component" value="Unassembled WGS sequence"/>
</dbReference>
<evidence type="ECO:0000259" key="6">
    <source>
        <dbReference type="Pfam" id="PF17137"/>
    </source>
</evidence>
<dbReference type="InterPro" id="IPR017853">
    <property type="entry name" value="GH"/>
</dbReference>
<dbReference type="InterPro" id="IPR011013">
    <property type="entry name" value="Gal_mutarotase_sf_dom"/>
</dbReference>
<dbReference type="GO" id="GO:0030246">
    <property type="term" value="F:carbohydrate binding"/>
    <property type="evidence" value="ECO:0007669"/>
    <property type="project" value="InterPro"/>
</dbReference>
<feature type="domain" description="Glycoside hydrolase family 31 N-terminal" evidence="5">
    <location>
        <begin position="51"/>
        <end position="209"/>
    </location>
</feature>
<evidence type="ECO:0000259" key="5">
    <source>
        <dbReference type="Pfam" id="PF13802"/>
    </source>
</evidence>
<dbReference type="Gene3D" id="2.60.40.1760">
    <property type="entry name" value="glycosyl hydrolase (family 31)"/>
    <property type="match status" value="1"/>
</dbReference>
<dbReference type="OrthoDB" id="176168at2"/>
<dbReference type="Pfam" id="PF17137">
    <property type="entry name" value="DUF5110"/>
    <property type="match status" value="1"/>
</dbReference>
<keyword evidence="2" id="KW-0378">Hydrolase</keyword>
<dbReference type="PANTHER" id="PTHR43863">
    <property type="entry name" value="HYDROLASE, PUTATIVE (AFU_ORTHOLOGUE AFUA_1G03140)-RELATED"/>
    <property type="match status" value="1"/>
</dbReference>
<dbReference type="SUPFAM" id="SSF51445">
    <property type="entry name" value="(Trans)glycosidases"/>
    <property type="match status" value="1"/>
</dbReference>
<dbReference type="InterPro" id="IPR033403">
    <property type="entry name" value="DUF5110"/>
</dbReference>
<comment type="caution">
    <text evidence="9">The sequence shown here is derived from an EMBL/GenBank/DDBJ whole genome shotgun (WGS) entry which is preliminary data.</text>
</comment>
<dbReference type="CDD" id="cd14752">
    <property type="entry name" value="GH31_N"/>
    <property type="match status" value="1"/>
</dbReference>
<feature type="domain" description="Glycoside hydrolase family 31 TIM barrel" evidence="4">
    <location>
        <begin position="252"/>
        <end position="572"/>
    </location>
</feature>
<evidence type="ECO:0000256" key="3">
    <source>
        <dbReference type="SAM" id="SignalP"/>
    </source>
</evidence>
<keyword evidence="11" id="KW-1185">Reference proteome</keyword>
<comment type="similarity">
    <text evidence="1 2">Belongs to the glycosyl hydrolase 31 family.</text>
</comment>
<dbReference type="GO" id="GO:0016740">
    <property type="term" value="F:transferase activity"/>
    <property type="evidence" value="ECO:0007669"/>
    <property type="project" value="UniProtKB-KW"/>
</dbReference>
<evidence type="ECO:0000256" key="2">
    <source>
        <dbReference type="RuleBase" id="RU361185"/>
    </source>
</evidence>
<evidence type="ECO:0000256" key="1">
    <source>
        <dbReference type="ARBA" id="ARBA00007806"/>
    </source>
</evidence>
<dbReference type="RefSeq" id="WP_106541027.1">
    <property type="nucleotide sequence ID" value="NZ_BLAU01000001.1"/>
</dbReference>
<dbReference type="Pfam" id="PF01055">
    <property type="entry name" value="Glyco_hydro_31_2nd"/>
    <property type="match status" value="1"/>
</dbReference>
<dbReference type="EMBL" id="PYGC01000002">
    <property type="protein sequence ID" value="PSK84429.1"/>
    <property type="molecule type" value="Genomic_DNA"/>
</dbReference>
<dbReference type="Gene3D" id="3.20.20.80">
    <property type="entry name" value="Glycosidases"/>
    <property type="match status" value="1"/>
</dbReference>
<evidence type="ECO:0000259" key="4">
    <source>
        <dbReference type="Pfam" id="PF01055"/>
    </source>
</evidence>
<dbReference type="SUPFAM" id="SSF51011">
    <property type="entry name" value="Glycosyl hydrolase domain"/>
    <property type="match status" value="1"/>
</dbReference>
<dbReference type="GO" id="GO:0005975">
    <property type="term" value="P:carbohydrate metabolic process"/>
    <property type="evidence" value="ECO:0007669"/>
    <property type="project" value="InterPro"/>
</dbReference>
<dbReference type="PANTHER" id="PTHR43863:SF2">
    <property type="entry name" value="MALTASE-GLUCOAMYLASE"/>
    <property type="match status" value="1"/>
</dbReference>
<evidence type="ECO:0000313" key="10">
    <source>
        <dbReference type="Proteomes" id="UP000240621"/>
    </source>
</evidence>
<dbReference type="AlphaFoldDB" id="A0A2P8CHL7"/>
<dbReference type="InterPro" id="IPR051816">
    <property type="entry name" value="Glycosyl_Hydrolase_31"/>
</dbReference>
<organism evidence="9 10">
    <name type="scientific">Prolixibacter denitrificans</name>
    <dbReference type="NCBI Taxonomy" id="1541063"/>
    <lineage>
        <taxon>Bacteria</taxon>
        <taxon>Pseudomonadati</taxon>
        <taxon>Bacteroidota</taxon>
        <taxon>Bacteroidia</taxon>
        <taxon>Marinilabiliales</taxon>
        <taxon>Prolixibacteraceae</taxon>
        <taxon>Prolixibacter</taxon>
    </lineage>
</organism>
<feature type="domain" description="Glycosyl hydrolase family 31 C-terminal" evidence="7">
    <location>
        <begin position="580"/>
        <end position="665"/>
    </location>
</feature>
<keyword evidence="9" id="KW-0808">Transferase</keyword>
<sequence length="807" mass="91572">MKYVKQLAVLFLQLALISPLFAGENPFLNPQYRSSVYSNGQLQIKTDEGLLTLTPFGPEMVRIALTENGELPPSYAVVAHPDTTGVTVREDKNSVTMNLSSLQISVLKNPLQIAFIRKGTTDTIAVQKATFSKQDTAGFRFRLQPREMIFGGGERAISMNRRGYRLHLNNEAHYGYGWGEENLNFSVPYFVSSNEYGILFDNPSIGYADLGKTNAGTMELGAIGGQLVYYFLAGKTFENLHHSLAYLTGTQPMPPRWALGNLQSRFGYQTEKQARDVVDSMQQAGYPLDGIILDLYWFGQGEKDWRMGDLDWFRKNWPTPKKMIADFKKKGVHTILITEPYILQSSKNFPEADSLGILADDESGKTGIIKNFYFGKSGLIDMFDPVAQDWFWKKYNKQIKIGVSGWWGDLGEPETLPSNLVFINGKANNVKNAFGLVWSKMLHDKYAANYPDVRLFHLNRAGFAGSQRYSSFPWSGDVGHSWAGLKAQVPIMLGMSMCQIPYTSSDLGGFSIGKKDEALYRRWLQFGVFNPIFRPHSGTAPPEPIHYSDSTQTIVRNFIKLRYRLMPYNYTLAWRQSVTGEPLASPVFYKSAYPKKYWPNNDLYYWGNAFLVAPVLKAGVKSKDILLPRGTWFDYFSGKEYDGNGWVHYNLNDSTIPVFVKAGNFIPSVPVFYSTSQYSSQKLTVDYYHSPEVKQAEYTMYEDDGHTRNAYKKGEYELLHFTQKSNKKGMTFRFTRDGGHYSGAPENREMKLVVHHAEGIQTVQVDNVQIPLNENAEGTAYSAQMKEKNLVIRFPWKMSDEVTIQLN</sequence>
<dbReference type="Proteomes" id="UP000396862">
    <property type="component" value="Unassembled WGS sequence"/>
</dbReference>
<name>A0A2P8CHL7_9BACT</name>
<gene>
    <name evidence="9" type="ORF">CLV93_102215</name>
    <name evidence="8" type="ORF">JCM18694_08490</name>
</gene>
<keyword evidence="3" id="KW-0732">Signal</keyword>
<feature type="domain" description="DUF5110" evidence="6">
    <location>
        <begin position="683"/>
        <end position="756"/>
    </location>
</feature>
<proteinExistence type="inferred from homology"/>
<dbReference type="InterPro" id="IPR048395">
    <property type="entry name" value="Glyco_hydro_31_C"/>
</dbReference>
<dbReference type="GO" id="GO:0004553">
    <property type="term" value="F:hydrolase activity, hydrolyzing O-glycosyl compounds"/>
    <property type="evidence" value="ECO:0007669"/>
    <property type="project" value="InterPro"/>
</dbReference>
<dbReference type="InterPro" id="IPR013780">
    <property type="entry name" value="Glyco_hydro_b"/>
</dbReference>
<feature type="chain" id="PRO_5015119904" evidence="3">
    <location>
        <begin position="23"/>
        <end position="807"/>
    </location>
</feature>
<dbReference type="SUPFAM" id="SSF74650">
    <property type="entry name" value="Galactose mutarotase-like"/>
    <property type="match status" value="1"/>
</dbReference>
<dbReference type="Gene3D" id="2.60.40.1180">
    <property type="entry name" value="Golgi alpha-mannosidase II"/>
    <property type="match status" value="2"/>
</dbReference>
<evidence type="ECO:0000313" key="8">
    <source>
        <dbReference type="EMBL" id="GET20603.1"/>
    </source>
</evidence>
<dbReference type="Pfam" id="PF13802">
    <property type="entry name" value="Gal_mutarotas_2"/>
    <property type="match status" value="1"/>
</dbReference>
<keyword evidence="2" id="KW-0326">Glycosidase</keyword>
<accession>A0A2P8CHL7</accession>
<feature type="signal peptide" evidence="3">
    <location>
        <begin position="1"/>
        <end position="22"/>
    </location>
</feature>
<evidence type="ECO:0000313" key="11">
    <source>
        <dbReference type="Proteomes" id="UP000396862"/>
    </source>
</evidence>
<dbReference type="EMBL" id="BLAU01000001">
    <property type="protein sequence ID" value="GET20603.1"/>
    <property type="molecule type" value="Genomic_DNA"/>
</dbReference>